<feature type="compositionally biased region" description="Polar residues" evidence="6">
    <location>
        <begin position="117"/>
        <end position="135"/>
    </location>
</feature>
<dbReference type="InterPro" id="IPR019186">
    <property type="entry name" value="Nucleolar_protein_12"/>
</dbReference>
<evidence type="ECO:0000256" key="5">
    <source>
        <dbReference type="SAM" id="Coils"/>
    </source>
</evidence>
<dbReference type="EMBL" id="BPWL01000001">
    <property type="protein sequence ID" value="GJJ06584.1"/>
    <property type="molecule type" value="Genomic_DNA"/>
</dbReference>
<proteinExistence type="inferred from homology"/>
<evidence type="ECO:0000313" key="7">
    <source>
        <dbReference type="EMBL" id="GJJ06584.1"/>
    </source>
</evidence>
<dbReference type="GO" id="GO:0019843">
    <property type="term" value="F:rRNA binding"/>
    <property type="evidence" value="ECO:0007669"/>
    <property type="project" value="TreeGrafter"/>
</dbReference>
<evidence type="ECO:0000256" key="6">
    <source>
        <dbReference type="SAM" id="MobiDB-lite"/>
    </source>
</evidence>
<keyword evidence="3 5" id="KW-0175">Coiled coil</keyword>
<reference evidence="7" key="1">
    <citation type="submission" date="2021-10" db="EMBL/GenBank/DDBJ databases">
        <title>De novo Genome Assembly of Clathrus columnatus (Basidiomycota, Fungi) Using Illumina and Nanopore Sequence Data.</title>
        <authorList>
            <person name="Ogiso-Tanaka E."/>
            <person name="Itagaki H."/>
            <person name="Hosoya T."/>
            <person name="Hosaka K."/>
        </authorList>
    </citation>
    <scope>NUCLEOTIDE SEQUENCE</scope>
    <source>
        <strain evidence="7">MO-923</strain>
    </source>
</reference>
<dbReference type="GO" id="GO:0005730">
    <property type="term" value="C:nucleolus"/>
    <property type="evidence" value="ECO:0007669"/>
    <property type="project" value="UniProtKB-SubCell"/>
</dbReference>
<dbReference type="PANTHER" id="PTHR14577:SF0">
    <property type="entry name" value="NUCLEOLAR PROTEIN 12"/>
    <property type="match status" value="1"/>
</dbReference>
<evidence type="ECO:0000256" key="2">
    <source>
        <dbReference type="ARBA" id="ARBA00007175"/>
    </source>
</evidence>
<evidence type="ECO:0000256" key="4">
    <source>
        <dbReference type="ARBA" id="ARBA00023242"/>
    </source>
</evidence>
<feature type="coiled-coil region" evidence="5">
    <location>
        <begin position="17"/>
        <end position="51"/>
    </location>
</feature>
<comment type="caution">
    <text evidence="7">The sequence shown here is derived from an EMBL/GenBank/DDBJ whole genome shotgun (WGS) entry which is preliminary data.</text>
</comment>
<organism evidence="7 8">
    <name type="scientific">Clathrus columnatus</name>
    <dbReference type="NCBI Taxonomy" id="1419009"/>
    <lineage>
        <taxon>Eukaryota</taxon>
        <taxon>Fungi</taxon>
        <taxon>Dikarya</taxon>
        <taxon>Basidiomycota</taxon>
        <taxon>Agaricomycotina</taxon>
        <taxon>Agaricomycetes</taxon>
        <taxon>Phallomycetidae</taxon>
        <taxon>Phallales</taxon>
        <taxon>Clathraceae</taxon>
        <taxon>Clathrus</taxon>
    </lineage>
</organism>
<accession>A0AAV4ZX66</accession>
<sequence length="188" mass="21796">MTAYKALITEYLTGFHKRNLQKKEAKQKRALERQRQERLELRKQVFQHRQELAERAAENVRAVELALGIDHSDAEIIETEDDTIQDQELEFENDEQLTVVTVVDDLSIDSLRHGDSRTSNPSGNEFNKYPSSGPVTSAPVAKQIARPRLQKVKYETKVARKVEKAKQKARKWKKDGASEDRTKKRMRH</sequence>
<comment type="similarity">
    <text evidence="2">Belongs to the RRP17 family.</text>
</comment>
<evidence type="ECO:0000256" key="1">
    <source>
        <dbReference type="ARBA" id="ARBA00004604"/>
    </source>
</evidence>
<keyword evidence="4" id="KW-0539">Nucleus</keyword>
<evidence type="ECO:0000313" key="8">
    <source>
        <dbReference type="Proteomes" id="UP001050691"/>
    </source>
</evidence>
<dbReference type="Proteomes" id="UP001050691">
    <property type="component" value="Unassembled WGS sequence"/>
</dbReference>
<feature type="region of interest" description="Disordered" evidence="6">
    <location>
        <begin position="112"/>
        <end position="137"/>
    </location>
</feature>
<evidence type="ECO:0008006" key="9">
    <source>
        <dbReference type="Google" id="ProtNLM"/>
    </source>
</evidence>
<dbReference type="AlphaFoldDB" id="A0AAV4ZX66"/>
<gene>
    <name evidence="7" type="ORF">Clacol_000777</name>
</gene>
<comment type="subcellular location">
    <subcellularLocation>
        <location evidence="1">Nucleus</location>
        <location evidence="1">Nucleolus</location>
    </subcellularLocation>
</comment>
<keyword evidence="8" id="KW-1185">Reference proteome</keyword>
<dbReference type="PANTHER" id="PTHR14577">
    <property type="entry name" value="NUCLEOLAR PROTEIN 12"/>
    <property type="match status" value="1"/>
</dbReference>
<dbReference type="Pfam" id="PF09805">
    <property type="entry name" value="Nop25"/>
    <property type="match status" value="1"/>
</dbReference>
<evidence type="ECO:0000256" key="3">
    <source>
        <dbReference type="ARBA" id="ARBA00023054"/>
    </source>
</evidence>
<protein>
    <recommendedName>
        <fullName evidence="9">Nucleolar protein 12</fullName>
    </recommendedName>
</protein>
<feature type="region of interest" description="Disordered" evidence="6">
    <location>
        <begin position="160"/>
        <end position="188"/>
    </location>
</feature>
<name>A0AAV4ZX66_9AGAM</name>